<dbReference type="InterPro" id="IPR050109">
    <property type="entry name" value="HTH-type_TetR-like_transc_reg"/>
</dbReference>
<dbReference type="GO" id="GO:0000976">
    <property type="term" value="F:transcription cis-regulatory region binding"/>
    <property type="evidence" value="ECO:0007669"/>
    <property type="project" value="TreeGrafter"/>
</dbReference>
<dbReference type="InterPro" id="IPR001647">
    <property type="entry name" value="HTH_TetR"/>
</dbReference>
<organism evidence="3">
    <name type="scientific">freshwater metagenome</name>
    <dbReference type="NCBI Taxonomy" id="449393"/>
    <lineage>
        <taxon>unclassified sequences</taxon>
        <taxon>metagenomes</taxon>
        <taxon>ecological metagenomes</taxon>
    </lineage>
</organism>
<dbReference type="EMBL" id="CAFBMK010000122">
    <property type="protein sequence ID" value="CAB4924159.1"/>
    <property type="molecule type" value="Genomic_DNA"/>
</dbReference>
<dbReference type="PRINTS" id="PR00455">
    <property type="entry name" value="HTHTETR"/>
</dbReference>
<name>A0A6J7I080_9ZZZZ</name>
<dbReference type="InterPro" id="IPR036271">
    <property type="entry name" value="Tet_transcr_reg_TetR-rel_C_sf"/>
</dbReference>
<dbReference type="PANTHER" id="PTHR30055">
    <property type="entry name" value="HTH-TYPE TRANSCRIPTIONAL REGULATOR RUTR"/>
    <property type="match status" value="1"/>
</dbReference>
<dbReference type="Pfam" id="PF00440">
    <property type="entry name" value="TetR_N"/>
    <property type="match status" value="1"/>
</dbReference>
<evidence type="ECO:0000259" key="2">
    <source>
        <dbReference type="PROSITE" id="PS50977"/>
    </source>
</evidence>
<dbReference type="GO" id="GO:0003700">
    <property type="term" value="F:DNA-binding transcription factor activity"/>
    <property type="evidence" value="ECO:0007669"/>
    <property type="project" value="TreeGrafter"/>
</dbReference>
<gene>
    <name evidence="3" type="ORF">UFOPK3564_02007</name>
</gene>
<accession>A0A6J7I080</accession>
<dbReference type="AlphaFoldDB" id="A0A6J7I080"/>
<protein>
    <submittedName>
        <fullName evidence="3">Unannotated protein</fullName>
    </submittedName>
</protein>
<keyword evidence="1" id="KW-0238">DNA-binding</keyword>
<dbReference type="SUPFAM" id="SSF46689">
    <property type="entry name" value="Homeodomain-like"/>
    <property type="match status" value="1"/>
</dbReference>
<dbReference type="PANTHER" id="PTHR30055:SF200">
    <property type="entry name" value="HTH-TYPE TRANSCRIPTIONAL REPRESSOR BDCR"/>
    <property type="match status" value="1"/>
</dbReference>
<evidence type="ECO:0000313" key="3">
    <source>
        <dbReference type="EMBL" id="CAB4924159.1"/>
    </source>
</evidence>
<dbReference type="Gene3D" id="1.10.357.10">
    <property type="entry name" value="Tetracycline Repressor, domain 2"/>
    <property type="match status" value="1"/>
</dbReference>
<dbReference type="SUPFAM" id="SSF48498">
    <property type="entry name" value="Tetracyclin repressor-like, C-terminal domain"/>
    <property type="match status" value="1"/>
</dbReference>
<dbReference type="PROSITE" id="PS50977">
    <property type="entry name" value="HTH_TETR_2"/>
    <property type="match status" value="1"/>
</dbReference>
<dbReference type="InterPro" id="IPR009057">
    <property type="entry name" value="Homeodomain-like_sf"/>
</dbReference>
<reference evidence="3" key="1">
    <citation type="submission" date="2020-05" db="EMBL/GenBank/DDBJ databases">
        <authorList>
            <person name="Chiriac C."/>
            <person name="Salcher M."/>
            <person name="Ghai R."/>
            <person name="Kavagutti S V."/>
        </authorList>
    </citation>
    <scope>NUCLEOTIDE SEQUENCE</scope>
</reference>
<evidence type="ECO:0000256" key="1">
    <source>
        <dbReference type="ARBA" id="ARBA00023125"/>
    </source>
</evidence>
<feature type="domain" description="HTH tetR-type" evidence="2">
    <location>
        <begin position="13"/>
        <end position="73"/>
    </location>
</feature>
<sequence>MPPSAAPRPAKRSEPRERLLATASGLFYAEGIGSVGVNRIVSQSGVTLATFYRHFPGKEDLVVAYLRGVHDVVEQRASVLREEHRGADLVRAIGEEVASETGRPGFRGCAFINAASEFEDADSPVRRVVAEHRRWYYKLVRRAFDEAGHGYPGNAARHFLMLRDGAMTAGYLDGPVIARRTFGRGIDGLLRSIGLEPAVPHEDVED</sequence>
<proteinExistence type="predicted"/>